<reference evidence="7" key="1">
    <citation type="submission" date="2020-12" db="EMBL/GenBank/DDBJ databases">
        <authorList>
            <person name="Mcmullen J.G."/>
        </authorList>
    </citation>
    <scope>NUCLEOTIDE SEQUENCE</scope>
    <source>
        <strain evidence="7">Dm-2019-70</strain>
    </source>
</reference>
<evidence type="ECO:0000256" key="2">
    <source>
        <dbReference type="ARBA" id="ARBA00022525"/>
    </source>
</evidence>
<comment type="caution">
    <text evidence="7">The sequence shown here is derived from an EMBL/GenBank/DDBJ whole genome shotgun (WGS) entry which is preliminary data.</text>
</comment>
<dbReference type="Proteomes" id="UP000676478">
    <property type="component" value="Unassembled WGS sequence"/>
</dbReference>
<accession>A0AA41ES51</accession>
<dbReference type="RefSeq" id="WP_211756950.1">
    <property type="nucleotide sequence ID" value="NZ_JAERKF010000046.1"/>
</dbReference>
<reference evidence="7" key="2">
    <citation type="submission" date="2022-09" db="EMBL/GenBank/DDBJ databases">
        <title>Genome-inferred correspondence between phylogeny and metabolic traits in the wild Drosophila gut microbiome.</title>
        <authorList>
            <person name="Bueno E."/>
            <person name="Blow F."/>
            <person name="Douglas A.E."/>
        </authorList>
    </citation>
    <scope>NUCLEOTIDE SEQUENCE</scope>
    <source>
        <strain evidence="7">Dm-2019-70</strain>
    </source>
</reference>
<sequence>MNKDDRDKQLYKENKLPQTNEKKNNFLLFIGLMMASLLGVSVIRVLKIVK</sequence>
<evidence type="ECO:0000313" key="7">
    <source>
        <dbReference type="EMBL" id="MBS1011893.1"/>
    </source>
</evidence>
<keyword evidence="2" id="KW-0964">Secreted</keyword>
<name>A0AA41ES51_LEVBR</name>
<dbReference type="AlphaFoldDB" id="A0AA41ES51"/>
<feature type="transmembrane region" description="Helical" evidence="5">
    <location>
        <begin position="26"/>
        <end position="46"/>
    </location>
</feature>
<evidence type="ECO:0000256" key="5">
    <source>
        <dbReference type="SAM" id="Phobius"/>
    </source>
</evidence>
<feature type="domain" description="Gram-positive cocci surface proteins LPxTG" evidence="6">
    <location>
        <begin position="12"/>
        <end position="39"/>
    </location>
</feature>
<dbReference type="EMBL" id="JAERKF010000046">
    <property type="protein sequence ID" value="MBS1011893.1"/>
    <property type="molecule type" value="Genomic_DNA"/>
</dbReference>
<evidence type="ECO:0000256" key="3">
    <source>
        <dbReference type="ARBA" id="ARBA00022729"/>
    </source>
</evidence>
<proteinExistence type="predicted"/>
<dbReference type="InterPro" id="IPR019931">
    <property type="entry name" value="LPXTG_anchor"/>
</dbReference>
<evidence type="ECO:0000256" key="4">
    <source>
        <dbReference type="ARBA" id="ARBA00023088"/>
    </source>
</evidence>
<evidence type="ECO:0000313" key="8">
    <source>
        <dbReference type="Proteomes" id="UP000676478"/>
    </source>
</evidence>
<dbReference type="NCBIfam" id="TIGR01167">
    <property type="entry name" value="LPXTG_anchor"/>
    <property type="match status" value="1"/>
</dbReference>
<evidence type="ECO:0000256" key="1">
    <source>
        <dbReference type="ARBA" id="ARBA00022512"/>
    </source>
</evidence>
<organism evidence="7 8">
    <name type="scientific">Levilactobacillus brevis</name>
    <name type="common">Lactobacillus brevis</name>
    <dbReference type="NCBI Taxonomy" id="1580"/>
    <lineage>
        <taxon>Bacteria</taxon>
        <taxon>Bacillati</taxon>
        <taxon>Bacillota</taxon>
        <taxon>Bacilli</taxon>
        <taxon>Lactobacillales</taxon>
        <taxon>Lactobacillaceae</taxon>
        <taxon>Levilactobacillus</taxon>
    </lineage>
</organism>
<evidence type="ECO:0000259" key="6">
    <source>
        <dbReference type="Pfam" id="PF00746"/>
    </source>
</evidence>
<keyword evidence="3" id="KW-0732">Signal</keyword>
<dbReference type="Pfam" id="PF00746">
    <property type="entry name" value="Gram_pos_anchor"/>
    <property type="match status" value="1"/>
</dbReference>
<keyword evidence="5" id="KW-1133">Transmembrane helix</keyword>
<gene>
    <name evidence="7" type="ORF">JK167_13975</name>
</gene>
<protein>
    <submittedName>
        <fullName evidence="7">LPXTG cell wall anchor domain-containing protein</fullName>
    </submittedName>
</protein>
<keyword evidence="5" id="KW-0812">Transmembrane</keyword>
<keyword evidence="1" id="KW-0134">Cell wall</keyword>
<keyword evidence="5" id="KW-0472">Membrane</keyword>
<keyword evidence="4" id="KW-0572">Peptidoglycan-anchor</keyword>